<evidence type="ECO:0000313" key="2">
    <source>
        <dbReference type="Proteomes" id="UP000294847"/>
    </source>
</evidence>
<dbReference type="EMBL" id="CP034204">
    <property type="protein sequence ID" value="QBZ54674.1"/>
    <property type="molecule type" value="Genomic_DNA"/>
</dbReference>
<dbReference type="AlphaFoldDB" id="A0A4P7N415"/>
<organism evidence="1 2">
    <name type="scientific">Pyricularia oryzae</name>
    <name type="common">Rice blast fungus</name>
    <name type="synonym">Magnaporthe oryzae</name>
    <dbReference type="NCBI Taxonomy" id="318829"/>
    <lineage>
        <taxon>Eukaryota</taxon>
        <taxon>Fungi</taxon>
        <taxon>Dikarya</taxon>
        <taxon>Ascomycota</taxon>
        <taxon>Pezizomycotina</taxon>
        <taxon>Sordariomycetes</taxon>
        <taxon>Sordariomycetidae</taxon>
        <taxon>Magnaporthales</taxon>
        <taxon>Pyriculariaceae</taxon>
        <taxon>Pyricularia</taxon>
    </lineage>
</organism>
<name>A0A4P7N415_PYROR</name>
<gene>
    <name evidence="1" type="ORF">PoMZ_10383</name>
</gene>
<dbReference type="Proteomes" id="UP000294847">
    <property type="component" value="Chromosome 1"/>
</dbReference>
<sequence length="79" mass="8702">MGWMVDPEGGDVLVASWSTFQQDIRSPDGMLEPRDGTIKLQSVPWIPGRENGVSPVRSECIRIASSFEFMLHSLVAEGP</sequence>
<protein>
    <submittedName>
        <fullName evidence="1">Uncharacterized protein</fullName>
    </submittedName>
</protein>
<accession>A0A4P7N415</accession>
<evidence type="ECO:0000313" key="1">
    <source>
        <dbReference type="EMBL" id="QBZ54674.1"/>
    </source>
</evidence>
<proteinExistence type="predicted"/>
<reference evidence="1 2" key="1">
    <citation type="journal article" date="2019" name="Mol. Biol. Evol.">
        <title>Blast fungal genomes show frequent chromosomal changes, gene gains and losses, and effector gene turnover.</title>
        <authorList>
            <person name="Gomez Luciano L.B."/>
            <person name="Jason Tsai I."/>
            <person name="Chuma I."/>
            <person name="Tosa Y."/>
            <person name="Chen Y.H."/>
            <person name="Li J.Y."/>
            <person name="Li M.Y."/>
            <person name="Jade Lu M.Y."/>
            <person name="Nakayashiki H."/>
            <person name="Li W.H."/>
        </authorList>
    </citation>
    <scope>NUCLEOTIDE SEQUENCE [LARGE SCALE GENOMIC DNA]</scope>
    <source>
        <strain evidence="1">MZ5-1-6</strain>
    </source>
</reference>